<proteinExistence type="inferred from homology"/>
<accession>A0ABX6P688</accession>
<dbReference type="InterPro" id="IPR042100">
    <property type="entry name" value="Bug_dom1"/>
</dbReference>
<evidence type="ECO:0000256" key="2">
    <source>
        <dbReference type="SAM" id="SignalP"/>
    </source>
</evidence>
<protein>
    <submittedName>
        <fullName evidence="3">Tripartite tricarboxylate transporter substrate binding protein</fullName>
    </submittedName>
</protein>
<evidence type="ECO:0000313" key="4">
    <source>
        <dbReference type="Proteomes" id="UP000500826"/>
    </source>
</evidence>
<organism evidence="3 4">
    <name type="scientific">Ramlibacter terrae</name>
    <dbReference type="NCBI Taxonomy" id="2732511"/>
    <lineage>
        <taxon>Bacteria</taxon>
        <taxon>Pseudomonadati</taxon>
        <taxon>Pseudomonadota</taxon>
        <taxon>Betaproteobacteria</taxon>
        <taxon>Burkholderiales</taxon>
        <taxon>Comamonadaceae</taxon>
        <taxon>Ramlibacter</taxon>
    </lineage>
</organism>
<dbReference type="CDD" id="cd13578">
    <property type="entry name" value="PBP2_Bug27"/>
    <property type="match status" value="1"/>
</dbReference>
<dbReference type="Proteomes" id="UP000500826">
    <property type="component" value="Chromosome"/>
</dbReference>
<reference evidence="3 4" key="1">
    <citation type="submission" date="2020-05" db="EMBL/GenBank/DDBJ databases">
        <title>Ramlibacter rhizophilus sp. nov., isolated from rhizosphere soil of national flower Mugunghwa from South Korea.</title>
        <authorList>
            <person name="Zheng-Fei Y."/>
            <person name="Huan T."/>
        </authorList>
    </citation>
    <scope>NUCLEOTIDE SEQUENCE [LARGE SCALE GENOMIC DNA]</scope>
    <source>
        <strain evidence="3 4">H242</strain>
    </source>
</reference>
<sequence length="327" mass="34666">MNRRNLLTALGAAGACALLPGVAAARAAYPSQTIKLVVPFSPGGGGDALGRLLATKLSESLGKQVIVENKPGASTVIATEQVVRSAPDGHTILLNVPLVVQTATMMAKLPYDPVRDLTPVVDIVNSALWMAVNPQKMQARNLKEFVAEVKAKPGAHSYGSIGMGSTTHLFGHALNESAGLDMVHAPFKGSSVALTALLAGDVSAVILDMVTLKPQLAAGKIRLIAVTGSERSSWTPDVPTFAEQGYSGLEMMTWAGLFVPQKTPREIVARLHSEVARIVREPDVAAKLADLGYIPGGMPQERFAQQVRDEKDRWGVLIRKAGVKLDQ</sequence>
<comment type="similarity">
    <text evidence="1">Belongs to the UPF0065 (bug) family.</text>
</comment>
<dbReference type="Gene3D" id="3.40.190.10">
    <property type="entry name" value="Periplasmic binding protein-like II"/>
    <property type="match status" value="1"/>
</dbReference>
<evidence type="ECO:0000313" key="3">
    <source>
        <dbReference type="EMBL" id="QJW85599.1"/>
    </source>
</evidence>
<keyword evidence="4" id="KW-1185">Reference proteome</keyword>
<name>A0ABX6P688_9BURK</name>
<dbReference type="InterPro" id="IPR005064">
    <property type="entry name" value="BUG"/>
</dbReference>
<feature type="signal peptide" evidence="2">
    <location>
        <begin position="1"/>
        <end position="27"/>
    </location>
</feature>
<dbReference type="EMBL" id="CP053418">
    <property type="protein sequence ID" value="QJW85599.1"/>
    <property type="molecule type" value="Genomic_DNA"/>
</dbReference>
<dbReference type="Gene3D" id="3.40.190.150">
    <property type="entry name" value="Bordetella uptake gene, domain 1"/>
    <property type="match status" value="1"/>
</dbReference>
<dbReference type="SUPFAM" id="SSF53850">
    <property type="entry name" value="Periplasmic binding protein-like II"/>
    <property type="match status" value="1"/>
</dbReference>
<dbReference type="PROSITE" id="PS51257">
    <property type="entry name" value="PROKAR_LIPOPROTEIN"/>
    <property type="match status" value="1"/>
</dbReference>
<reference evidence="3 4" key="2">
    <citation type="submission" date="2020-05" db="EMBL/GenBank/DDBJ databases">
        <authorList>
            <person name="Khan S.A."/>
            <person name="Jeon C.O."/>
            <person name="Chun B.H."/>
        </authorList>
    </citation>
    <scope>NUCLEOTIDE SEQUENCE [LARGE SCALE GENOMIC DNA]</scope>
    <source>
        <strain evidence="3 4">H242</strain>
    </source>
</reference>
<dbReference type="PANTHER" id="PTHR42928:SF5">
    <property type="entry name" value="BLR1237 PROTEIN"/>
    <property type="match status" value="1"/>
</dbReference>
<dbReference type="Pfam" id="PF03401">
    <property type="entry name" value="TctC"/>
    <property type="match status" value="1"/>
</dbReference>
<evidence type="ECO:0000256" key="1">
    <source>
        <dbReference type="ARBA" id="ARBA00006987"/>
    </source>
</evidence>
<feature type="chain" id="PRO_5045737159" evidence="2">
    <location>
        <begin position="28"/>
        <end position="327"/>
    </location>
</feature>
<dbReference type="PIRSF" id="PIRSF017082">
    <property type="entry name" value="YflP"/>
    <property type="match status" value="1"/>
</dbReference>
<gene>
    <name evidence="3" type="ORF">HK414_27035</name>
</gene>
<dbReference type="InterPro" id="IPR006311">
    <property type="entry name" value="TAT_signal"/>
</dbReference>
<dbReference type="PANTHER" id="PTHR42928">
    <property type="entry name" value="TRICARBOXYLATE-BINDING PROTEIN"/>
    <property type="match status" value="1"/>
</dbReference>
<dbReference type="PROSITE" id="PS51318">
    <property type="entry name" value="TAT"/>
    <property type="match status" value="1"/>
</dbReference>
<keyword evidence="2" id="KW-0732">Signal</keyword>